<evidence type="ECO:0000313" key="2">
    <source>
        <dbReference type="Proteomes" id="UP001596022"/>
    </source>
</evidence>
<dbReference type="Proteomes" id="UP001596022">
    <property type="component" value="Unassembled WGS sequence"/>
</dbReference>
<dbReference type="EMBL" id="JBHSFW010000020">
    <property type="protein sequence ID" value="MFC4620367.1"/>
    <property type="molecule type" value="Genomic_DNA"/>
</dbReference>
<dbReference type="RefSeq" id="WP_376847479.1">
    <property type="nucleotide sequence ID" value="NZ_JBHSFW010000020.1"/>
</dbReference>
<accession>A0ABV9GSX1</accession>
<protein>
    <submittedName>
        <fullName evidence="1">Anti-sigma-F factor Fin</fullName>
    </submittedName>
</protein>
<keyword evidence="2" id="KW-1185">Reference proteome</keyword>
<organism evidence="1 2">
    <name type="scientific">Camelliibacillus cellulosilyticus</name>
    <dbReference type="NCBI Taxonomy" id="2174486"/>
    <lineage>
        <taxon>Bacteria</taxon>
        <taxon>Bacillati</taxon>
        <taxon>Bacillota</taxon>
        <taxon>Bacilli</taxon>
        <taxon>Bacillales</taxon>
        <taxon>Sporolactobacillaceae</taxon>
        <taxon>Camelliibacillus</taxon>
    </lineage>
</organism>
<evidence type="ECO:0000313" key="1">
    <source>
        <dbReference type="EMBL" id="MFC4620367.1"/>
    </source>
</evidence>
<gene>
    <name evidence="1" type="ORF">ACFO4N_16820</name>
</gene>
<dbReference type="InterPro" id="IPR020115">
    <property type="entry name" value="Fin"/>
</dbReference>
<proteinExistence type="predicted"/>
<comment type="caution">
    <text evidence="1">The sequence shown here is derived from an EMBL/GenBank/DDBJ whole genome shotgun (WGS) entry which is preliminary data.</text>
</comment>
<reference evidence="2" key="1">
    <citation type="journal article" date="2019" name="Int. J. Syst. Evol. Microbiol.">
        <title>The Global Catalogue of Microorganisms (GCM) 10K type strain sequencing project: providing services to taxonomists for standard genome sequencing and annotation.</title>
        <authorList>
            <consortium name="The Broad Institute Genomics Platform"/>
            <consortium name="The Broad Institute Genome Sequencing Center for Infectious Disease"/>
            <person name="Wu L."/>
            <person name="Ma J."/>
        </authorList>
    </citation>
    <scope>NUCLEOTIDE SEQUENCE [LARGE SCALE GENOMIC DNA]</scope>
    <source>
        <strain evidence="2">CGMCC 1.16306</strain>
    </source>
</reference>
<dbReference type="Pfam" id="PF10955">
    <property type="entry name" value="Fin"/>
    <property type="match status" value="1"/>
</dbReference>
<sequence length="76" mass="8835">MDVFYHCRHCGTQVGHIQQQMFRTAELGFDMLDPKERVELIRYDANGHINVATICEDCQEALERNPDLHGLDTFIQ</sequence>
<name>A0ABV9GSX1_9BACL</name>